<dbReference type="Pfam" id="PF01638">
    <property type="entry name" value="HxlR"/>
    <property type="match status" value="1"/>
</dbReference>
<dbReference type="Gene3D" id="1.10.10.10">
    <property type="entry name" value="Winged helix-like DNA-binding domain superfamily/Winged helix DNA-binding domain"/>
    <property type="match status" value="1"/>
</dbReference>
<keyword evidence="2" id="KW-0238">DNA-binding</keyword>
<evidence type="ECO:0000313" key="6">
    <source>
        <dbReference type="Proteomes" id="UP001501490"/>
    </source>
</evidence>
<keyword evidence="1" id="KW-0805">Transcription regulation</keyword>
<evidence type="ECO:0000256" key="1">
    <source>
        <dbReference type="ARBA" id="ARBA00023015"/>
    </source>
</evidence>
<evidence type="ECO:0000313" key="5">
    <source>
        <dbReference type="EMBL" id="GAA3627938.1"/>
    </source>
</evidence>
<evidence type="ECO:0000256" key="2">
    <source>
        <dbReference type="ARBA" id="ARBA00023125"/>
    </source>
</evidence>
<dbReference type="InterPro" id="IPR036388">
    <property type="entry name" value="WH-like_DNA-bd_sf"/>
</dbReference>
<name>A0ABP7AAF3_9ACTN</name>
<accession>A0ABP7AAF3</accession>
<dbReference type="RefSeq" id="WP_344806456.1">
    <property type="nucleotide sequence ID" value="NZ_BAABAB010000022.1"/>
</dbReference>
<dbReference type="PANTHER" id="PTHR33204">
    <property type="entry name" value="TRANSCRIPTIONAL REGULATOR, MARR FAMILY"/>
    <property type="match status" value="1"/>
</dbReference>
<organism evidence="5 6">
    <name type="scientific">Microlunatus ginsengisoli</name>
    <dbReference type="NCBI Taxonomy" id="363863"/>
    <lineage>
        <taxon>Bacteria</taxon>
        <taxon>Bacillati</taxon>
        <taxon>Actinomycetota</taxon>
        <taxon>Actinomycetes</taxon>
        <taxon>Propionibacteriales</taxon>
        <taxon>Propionibacteriaceae</taxon>
        <taxon>Microlunatus</taxon>
    </lineage>
</organism>
<dbReference type="EMBL" id="BAABAB010000022">
    <property type="protein sequence ID" value="GAA3627938.1"/>
    <property type="molecule type" value="Genomic_DNA"/>
</dbReference>
<evidence type="ECO:0000259" key="4">
    <source>
        <dbReference type="PROSITE" id="PS51118"/>
    </source>
</evidence>
<evidence type="ECO:0000256" key="3">
    <source>
        <dbReference type="ARBA" id="ARBA00023163"/>
    </source>
</evidence>
<dbReference type="Proteomes" id="UP001501490">
    <property type="component" value="Unassembled WGS sequence"/>
</dbReference>
<gene>
    <name evidence="5" type="ORF">GCM10022236_32830</name>
</gene>
<dbReference type="SUPFAM" id="SSF46785">
    <property type="entry name" value="Winged helix' DNA-binding domain"/>
    <property type="match status" value="1"/>
</dbReference>
<protein>
    <submittedName>
        <fullName evidence="5">Helix-turn-helix domain-containing protein</fullName>
    </submittedName>
</protein>
<feature type="domain" description="HTH hxlR-type" evidence="4">
    <location>
        <begin position="12"/>
        <end position="110"/>
    </location>
</feature>
<dbReference type="PANTHER" id="PTHR33204:SF18">
    <property type="entry name" value="TRANSCRIPTIONAL REGULATORY PROTEIN"/>
    <property type="match status" value="1"/>
</dbReference>
<keyword evidence="6" id="KW-1185">Reference proteome</keyword>
<dbReference type="InterPro" id="IPR002577">
    <property type="entry name" value="HTH_HxlR"/>
</dbReference>
<dbReference type="PROSITE" id="PS51118">
    <property type="entry name" value="HTH_HXLR"/>
    <property type="match status" value="1"/>
</dbReference>
<proteinExistence type="predicted"/>
<comment type="caution">
    <text evidence="5">The sequence shown here is derived from an EMBL/GenBank/DDBJ whole genome shotgun (WGS) entry which is preliminary data.</text>
</comment>
<dbReference type="InterPro" id="IPR036390">
    <property type="entry name" value="WH_DNA-bd_sf"/>
</dbReference>
<keyword evidence="3" id="KW-0804">Transcription</keyword>
<reference evidence="6" key="1">
    <citation type="journal article" date="2019" name="Int. J. Syst. Evol. Microbiol.">
        <title>The Global Catalogue of Microorganisms (GCM) 10K type strain sequencing project: providing services to taxonomists for standard genome sequencing and annotation.</title>
        <authorList>
            <consortium name="The Broad Institute Genomics Platform"/>
            <consortium name="The Broad Institute Genome Sequencing Center for Infectious Disease"/>
            <person name="Wu L."/>
            <person name="Ma J."/>
        </authorList>
    </citation>
    <scope>NUCLEOTIDE SEQUENCE [LARGE SCALE GENOMIC DNA]</scope>
    <source>
        <strain evidence="6">JCM 16929</strain>
    </source>
</reference>
<sequence>MPQRSDWSDQPCPIARGINVVGDPWTLLILREALSGARRFDEFKRRVGASDNILAARLAAMVADGLLVQRPYSQGDRPRQEYVPTGAAADALPILHAYAAWSHAHRPSSTEEPVFTVSCRTCGHSTDRVEFCDNCGAALEVGNVVWARPGRWQGRAVNLSAGGPPGVDQGRA</sequence>